<evidence type="ECO:0000256" key="4">
    <source>
        <dbReference type="ARBA" id="ARBA00022694"/>
    </source>
</evidence>
<dbReference type="GO" id="GO:0160148">
    <property type="term" value="F:tRNA pseudouridine(55) synthase activity"/>
    <property type="evidence" value="ECO:0007669"/>
    <property type="project" value="UniProtKB-EC"/>
</dbReference>
<evidence type="ECO:0000256" key="6">
    <source>
        <dbReference type="ARBA" id="ARBA00031870"/>
    </source>
</evidence>
<proteinExistence type="inferred from homology"/>
<organism evidence="9">
    <name type="scientific">uncultured Sulfurovum sp</name>
    <dbReference type="NCBI Taxonomy" id="269237"/>
    <lineage>
        <taxon>Bacteria</taxon>
        <taxon>Pseudomonadati</taxon>
        <taxon>Campylobacterota</taxon>
        <taxon>Epsilonproteobacteria</taxon>
        <taxon>Campylobacterales</taxon>
        <taxon>Sulfurovaceae</taxon>
        <taxon>Sulfurovum</taxon>
        <taxon>environmental samples</taxon>
    </lineage>
</organism>
<dbReference type="SUPFAM" id="SSF55120">
    <property type="entry name" value="Pseudouridine synthase"/>
    <property type="match status" value="1"/>
</dbReference>
<comment type="similarity">
    <text evidence="2">Belongs to the pseudouridine synthase TruB family. Type 1 subfamily.</text>
</comment>
<keyword evidence="4" id="KW-0819">tRNA processing</keyword>
<comment type="catalytic activity">
    <reaction evidence="1">
        <text>uridine(55) in tRNA = pseudouridine(55) in tRNA</text>
        <dbReference type="Rhea" id="RHEA:42532"/>
        <dbReference type="Rhea" id="RHEA-COMP:10101"/>
        <dbReference type="Rhea" id="RHEA-COMP:10102"/>
        <dbReference type="ChEBI" id="CHEBI:65314"/>
        <dbReference type="ChEBI" id="CHEBI:65315"/>
        <dbReference type="EC" id="5.4.99.25"/>
    </reaction>
</comment>
<evidence type="ECO:0000256" key="2">
    <source>
        <dbReference type="ARBA" id="ARBA00005642"/>
    </source>
</evidence>
<protein>
    <recommendedName>
        <fullName evidence="3">tRNA pseudouridine(55) synthase</fullName>
        <ecNumber evidence="3">5.4.99.25</ecNumber>
    </recommendedName>
    <alternativeName>
        <fullName evidence="6">RNA pseudouridylate synthase</fullName>
    </alternativeName>
    <alternativeName>
        <fullName evidence="7">RNA-uridine isomerase</fullName>
    </alternativeName>
</protein>
<dbReference type="Gene3D" id="3.30.2350.10">
    <property type="entry name" value="Pseudouridine synthase"/>
    <property type="match status" value="1"/>
</dbReference>
<dbReference type="GO" id="GO:0003723">
    <property type="term" value="F:RNA binding"/>
    <property type="evidence" value="ECO:0007669"/>
    <property type="project" value="InterPro"/>
</dbReference>
<accession>A0A6S6U275</accession>
<dbReference type="AlphaFoldDB" id="A0A6S6U275"/>
<feature type="non-terminal residue" evidence="9">
    <location>
        <position position="1"/>
    </location>
</feature>
<dbReference type="GO" id="GO:0016829">
    <property type="term" value="F:lyase activity"/>
    <property type="evidence" value="ECO:0007669"/>
    <property type="project" value="UniProtKB-KW"/>
</dbReference>
<dbReference type="InterPro" id="IPR020103">
    <property type="entry name" value="PsdUridine_synth_cat_dom_sf"/>
</dbReference>
<reference evidence="9" key="1">
    <citation type="submission" date="2020-01" db="EMBL/GenBank/DDBJ databases">
        <authorList>
            <person name="Meier V. D."/>
            <person name="Meier V D."/>
        </authorList>
    </citation>
    <scope>NUCLEOTIDE SEQUENCE</scope>
    <source>
        <strain evidence="9">HLG_WM_MAG_02</strain>
    </source>
</reference>
<dbReference type="GO" id="GO:0006400">
    <property type="term" value="P:tRNA modification"/>
    <property type="evidence" value="ECO:0007669"/>
    <property type="project" value="TreeGrafter"/>
</dbReference>
<dbReference type="InterPro" id="IPR014780">
    <property type="entry name" value="tRNA_psdUridine_synth_TruB"/>
</dbReference>
<dbReference type="EC" id="5.4.99.25" evidence="3"/>
<evidence type="ECO:0000256" key="1">
    <source>
        <dbReference type="ARBA" id="ARBA00000385"/>
    </source>
</evidence>
<gene>
    <name evidence="9" type="ORF">HELGO_WM50766</name>
</gene>
<dbReference type="GO" id="GO:1990481">
    <property type="term" value="P:mRNA pseudouridine synthesis"/>
    <property type="evidence" value="ECO:0007669"/>
    <property type="project" value="TreeGrafter"/>
</dbReference>
<evidence type="ECO:0000256" key="5">
    <source>
        <dbReference type="ARBA" id="ARBA00023235"/>
    </source>
</evidence>
<evidence type="ECO:0000256" key="7">
    <source>
        <dbReference type="ARBA" id="ARBA00033164"/>
    </source>
</evidence>
<dbReference type="Pfam" id="PF01509">
    <property type="entry name" value="TruB_N"/>
    <property type="match status" value="1"/>
</dbReference>
<keyword evidence="9" id="KW-0456">Lyase</keyword>
<name>A0A6S6U275_9BACT</name>
<dbReference type="InterPro" id="IPR002501">
    <property type="entry name" value="PsdUridine_synth_N"/>
</dbReference>
<evidence type="ECO:0000313" key="9">
    <source>
        <dbReference type="EMBL" id="CAA6822318.1"/>
    </source>
</evidence>
<evidence type="ECO:0000256" key="3">
    <source>
        <dbReference type="ARBA" id="ARBA00012787"/>
    </source>
</evidence>
<dbReference type="EMBL" id="CACVAZ010000150">
    <property type="protein sequence ID" value="CAA6822318.1"/>
    <property type="molecule type" value="Genomic_DNA"/>
</dbReference>
<dbReference type="PANTHER" id="PTHR13767:SF2">
    <property type="entry name" value="PSEUDOURIDYLATE SYNTHASE TRUB1"/>
    <property type="match status" value="1"/>
</dbReference>
<evidence type="ECO:0000259" key="8">
    <source>
        <dbReference type="Pfam" id="PF01509"/>
    </source>
</evidence>
<feature type="domain" description="Pseudouridine synthase II N-terminal" evidence="8">
    <location>
        <begin position="1"/>
        <end position="46"/>
    </location>
</feature>
<sequence length="151" mass="17588">RAYDLARAGEEVKLKEITSTIYDIKLMNYNHPFVHFKATVSEGTYIRSLGAIISDKLKVDGTLSSLKRLHEGAFFYDEEKALDPLKFLKIPQNIYTGDPEFLELGKKLYIEYFESKEDGEYWVETEDFFSVIEILDGEIKYKLNRVHKYVG</sequence>
<keyword evidence="5" id="KW-0413">Isomerase</keyword>
<dbReference type="PANTHER" id="PTHR13767">
    <property type="entry name" value="TRNA-PSEUDOURIDINE SYNTHASE"/>
    <property type="match status" value="1"/>
</dbReference>